<dbReference type="AlphaFoldDB" id="F3YVP2"/>
<evidence type="ECO:0000313" key="3">
    <source>
        <dbReference type="Proteomes" id="UP000007844"/>
    </source>
</evidence>
<dbReference type="EMBL" id="CP003221">
    <property type="protein sequence ID" value="EGJ48778.1"/>
    <property type="molecule type" value="Genomic_DNA"/>
</dbReference>
<dbReference type="KEGG" id="daf:Desaf_0423"/>
<evidence type="ECO:0000313" key="2">
    <source>
        <dbReference type="EMBL" id="EGJ48778.1"/>
    </source>
</evidence>
<proteinExistence type="predicted"/>
<sequence>MRDTKPSRQDRPEKSNGTPGFGLGFDMRNIIERSRGMALKRATAADGRTDARHQARQDS</sequence>
<protein>
    <submittedName>
        <fullName evidence="2">Uncharacterized protein</fullName>
    </submittedName>
</protein>
<dbReference type="HOGENOM" id="CLU_2952820_0_0_7"/>
<feature type="compositionally biased region" description="Basic and acidic residues" evidence="1">
    <location>
        <begin position="47"/>
        <end position="59"/>
    </location>
</feature>
<feature type="region of interest" description="Disordered" evidence="1">
    <location>
        <begin position="1"/>
        <end position="26"/>
    </location>
</feature>
<feature type="compositionally biased region" description="Basic and acidic residues" evidence="1">
    <location>
        <begin position="1"/>
        <end position="14"/>
    </location>
</feature>
<accession>F3YVP2</accession>
<evidence type="ECO:0000256" key="1">
    <source>
        <dbReference type="SAM" id="MobiDB-lite"/>
    </source>
</evidence>
<gene>
    <name evidence="2" type="ORF">Desaf_0423</name>
</gene>
<organism evidence="2 3">
    <name type="scientific">Desulfocurvibacter africanus subsp. africanus str. Walvis Bay</name>
    <dbReference type="NCBI Taxonomy" id="690850"/>
    <lineage>
        <taxon>Bacteria</taxon>
        <taxon>Pseudomonadati</taxon>
        <taxon>Thermodesulfobacteriota</taxon>
        <taxon>Desulfovibrionia</taxon>
        <taxon>Desulfovibrionales</taxon>
        <taxon>Desulfovibrionaceae</taxon>
        <taxon>Desulfocurvibacter</taxon>
    </lineage>
</organism>
<feature type="region of interest" description="Disordered" evidence="1">
    <location>
        <begin position="40"/>
        <end position="59"/>
    </location>
</feature>
<name>F3YVP2_DESAF</name>
<dbReference type="RefSeq" id="WP_014258626.1">
    <property type="nucleotide sequence ID" value="NC_016629.1"/>
</dbReference>
<dbReference type="Proteomes" id="UP000007844">
    <property type="component" value="Chromosome"/>
</dbReference>
<reference evidence="2 3" key="1">
    <citation type="journal article" date="2011" name="J. Bacteriol.">
        <title>Genome sequence of the mercury-methylating and pleomorphic Desulfovibrio africanus Strain Walvis Bay.</title>
        <authorList>
            <person name="Brown S.D."/>
            <person name="Wall J.D."/>
            <person name="Kucken A.M."/>
            <person name="Gilmour C.C."/>
            <person name="Podar M."/>
            <person name="Brandt C.C."/>
            <person name="Teshima H."/>
            <person name="Detter J.C."/>
            <person name="Han C.S."/>
            <person name="Land M.L."/>
            <person name="Lucas S."/>
            <person name="Han J."/>
            <person name="Pennacchio L."/>
            <person name="Nolan M."/>
            <person name="Pitluck S."/>
            <person name="Woyke T."/>
            <person name="Goodwin L."/>
            <person name="Palumbo A.V."/>
            <person name="Elias D.A."/>
        </authorList>
    </citation>
    <scope>NUCLEOTIDE SEQUENCE [LARGE SCALE GENOMIC DNA]</scope>
    <source>
        <strain evidence="2 3">Walvis Bay</strain>
    </source>
</reference>
<keyword evidence="3" id="KW-1185">Reference proteome</keyword>